<comment type="caution">
    <text evidence="2">The sequence shown here is derived from an EMBL/GenBank/DDBJ whole genome shotgun (WGS) entry which is preliminary data.</text>
</comment>
<evidence type="ECO:0000313" key="2">
    <source>
        <dbReference type="EMBL" id="KAG5554717.1"/>
    </source>
</evidence>
<organism evidence="2 3">
    <name type="scientific">Rhododendron griersonianum</name>
    <dbReference type="NCBI Taxonomy" id="479676"/>
    <lineage>
        <taxon>Eukaryota</taxon>
        <taxon>Viridiplantae</taxon>
        <taxon>Streptophyta</taxon>
        <taxon>Embryophyta</taxon>
        <taxon>Tracheophyta</taxon>
        <taxon>Spermatophyta</taxon>
        <taxon>Magnoliopsida</taxon>
        <taxon>eudicotyledons</taxon>
        <taxon>Gunneridae</taxon>
        <taxon>Pentapetalae</taxon>
        <taxon>asterids</taxon>
        <taxon>Ericales</taxon>
        <taxon>Ericaceae</taxon>
        <taxon>Ericoideae</taxon>
        <taxon>Rhodoreae</taxon>
        <taxon>Rhododendron</taxon>
    </lineage>
</organism>
<protein>
    <submittedName>
        <fullName evidence="2">Uncharacterized protein</fullName>
    </submittedName>
</protein>
<evidence type="ECO:0000313" key="3">
    <source>
        <dbReference type="Proteomes" id="UP000823749"/>
    </source>
</evidence>
<accession>A0AAV6KQI8</accession>
<gene>
    <name evidence="2" type="ORF">RHGRI_012316</name>
</gene>
<dbReference type="AlphaFoldDB" id="A0AAV6KQI8"/>
<dbReference type="EMBL" id="JACTNZ010000004">
    <property type="protein sequence ID" value="KAG5554717.1"/>
    <property type="molecule type" value="Genomic_DNA"/>
</dbReference>
<name>A0AAV6KQI8_9ERIC</name>
<feature type="chain" id="PRO_5044023213" evidence="1">
    <location>
        <begin position="21"/>
        <end position="149"/>
    </location>
</feature>
<reference evidence="2" key="1">
    <citation type="submission" date="2020-08" db="EMBL/GenBank/DDBJ databases">
        <title>Plant Genome Project.</title>
        <authorList>
            <person name="Zhang R.-G."/>
        </authorList>
    </citation>
    <scope>NUCLEOTIDE SEQUENCE</scope>
    <source>
        <strain evidence="2">WSP0</strain>
        <tissue evidence="2">Leaf</tissue>
    </source>
</reference>
<feature type="signal peptide" evidence="1">
    <location>
        <begin position="1"/>
        <end position="20"/>
    </location>
</feature>
<keyword evidence="1" id="KW-0732">Signal</keyword>
<proteinExistence type="predicted"/>
<dbReference type="Proteomes" id="UP000823749">
    <property type="component" value="Chromosome 4"/>
</dbReference>
<sequence>MSWMELTLTCCLSLNWKVLGLNLDIGLVHMKSDANVVALVTSLPPTRIAELSVEHIGGVKFLESQTGSCNADDLVINIDDLFVDEAVILDEEVNVDEEMVHEEELYSDESTEDEMYSDGSYSMSNDDALYETLVDDEVEFRGIGIIDIA</sequence>
<evidence type="ECO:0000256" key="1">
    <source>
        <dbReference type="SAM" id="SignalP"/>
    </source>
</evidence>
<keyword evidence="3" id="KW-1185">Reference proteome</keyword>